<evidence type="ECO:0000313" key="3">
    <source>
        <dbReference type="Proteomes" id="UP000693970"/>
    </source>
</evidence>
<evidence type="ECO:0000313" key="2">
    <source>
        <dbReference type="EMBL" id="KAG7360285.1"/>
    </source>
</evidence>
<protein>
    <submittedName>
        <fullName evidence="2">Uncharacterized protein</fullName>
    </submittedName>
</protein>
<feature type="region of interest" description="Disordered" evidence="1">
    <location>
        <begin position="1"/>
        <end position="50"/>
    </location>
</feature>
<name>A0A9K3LED1_9STRA</name>
<dbReference type="Proteomes" id="UP000693970">
    <property type="component" value="Unassembled WGS sequence"/>
</dbReference>
<dbReference type="AlphaFoldDB" id="A0A9K3LED1"/>
<keyword evidence="3" id="KW-1185">Reference proteome</keyword>
<sequence>MGFFRKRVKRKGVSSKTTAISAAKDDPSGQRSSSYCQRQNDNWRANSIPPERKIIEQQNHLQRLWALSTQHIQGHYNPCDASLTSIHSGSLLIASPRQQPHIKRKSGGAQESLNHSRIKFGIETSPSKLDQQMQKDNRTEPTSLCSAFEMLSFDTICGTDDEKEMWRDSDALPLLINEEENSAGRIGVPHEIIFIRQEVLDSHLDNLPEELADLSLPDKRTSFLHKLLRSPPFLGRNSQPCITVAKLNLYVEQPKPLEHTTSLENSTITWPNEYRGNVP</sequence>
<feature type="compositionally biased region" description="Polar residues" evidence="1">
    <location>
        <begin position="29"/>
        <end position="45"/>
    </location>
</feature>
<comment type="caution">
    <text evidence="2">The sequence shown here is derived from an EMBL/GenBank/DDBJ whole genome shotgun (WGS) entry which is preliminary data.</text>
</comment>
<organism evidence="2 3">
    <name type="scientific">Nitzschia inconspicua</name>
    <dbReference type="NCBI Taxonomy" id="303405"/>
    <lineage>
        <taxon>Eukaryota</taxon>
        <taxon>Sar</taxon>
        <taxon>Stramenopiles</taxon>
        <taxon>Ochrophyta</taxon>
        <taxon>Bacillariophyta</taxon>
        <taxon>Bacillariophyceae</taxon>
        <taxon>Bacillariophycidae</taxon>
        <taxon>Bacillariales</taxon>
        <taxon>Bacillariaceae</taxon>
        <taxon>Nitzschia</taxon>
    </lineage>
</organism>
<feature type="compositionally biased region" description="Basic residues" evidence="1">
    <location>
        <begin position="1"/>
        <end position="13"/>
    </location>
</feature>
<evidence type="ECO:0000256" key="1">
    <source>
        <dbReference type="SAM" id="MobiDB-lite"/>
    </source>
</evidence>
<gene>
    <name evidence="2" type="ORF">IV203_035384</name>
</gene>
<proteinExistence type="predicted"/>
<reference evidence="2" key="1">
    <citation type="journal article" date="2021" name="Sci. Rep.">
        <title>Diploid genomic architecture of Nitzschia inconspicua, an elite biomass production diatom.</title>
        <authorList>
            <person name="Oliver A."/>
            <person name="Podell S."/>
            <person name="Pinowska A."/>
            <person name="Traller J.C."/>
            <person name="Smith S.R."/>
            <person name="McClure R."/>
            <person name="Beliaev A."/>
            <person name="Bohutskyi P."/>
            <person name="Hill E.A."/>
            <person name="Rabines A."/>
            <person name="Zheng H."/>
            <person name="Allen L.Z."/>
            <person name="Kuo A."/>
            <person name="Grigoriev I.V."/>
            <person name="Allen A.E."/>
            <person name="Hazlebeck D."/>
            <person name="Allen E.E."/>
        </authorList>
    </citation>
    <scope>NUCLEOTIDE SEQUENCE</scope>
    <source>
        <strain evidence="2">Hildebrandi</strain>
    </source>
</reference>
<reference evidence="2" key="2">
    <citation type="submission" date="2021-04" db="EMBL/GenBank/DDBJ databases">
        <authorList>
            <person name="Podell S."/>
        </authorList>
    </citation>
    <scope>NUCLEOTIDE SEQUENCE</scope>
    <source>
        <strain evidence="2">Hildebrandi</strain>
    </source>
</reference>
<accession>A0A9K3LED1</accession>
<dbReference type="EMBL" id="JAGRRH010000013">
    <property type="protein sequence ID" value="KAG7360285.1"/>
    <property type="molecule type" value="Genomic_DNA"/>
</dbReference>